<dbReference type="InterPro" id="IPR018357">
    <property type="entry name" value="Hexapep_transf_CS"/>
</dbReference>
<keyword evidence="9 18" id="KW-0460">Magnesium</keyword>
<dbReference type="InterPro" id="IPR001451">
    <property type="entry name" value="Hexapep"/>
</dbReference>
<feature type="binding site" evidence="18">
    <location>
        <position position="365"/>
    </location>
    <ligand>
        <name>UDP-N-acetyl-alpha-D-glucosamine</name>
        <dbReference type="ChEBI" id="CHEBI:57705"/>
    </ligand>
</feature>
<dbReference type="EC" id="2.7.7.23" evidence="18"/>
<dbReference type="PROSITE" id="PS00101">
    <property type="entry name" value="HEXAPEP_TRANSFERASES"/>
    <property type="match status" value="1"/>
</dbReference>
<dbReference type="GO" id="GO:0000287">
    <property type="term" value="F:magnesium ion binding"/>
    <property type="evidence" value="ECO:0007669"/>
    <property type="project" value="UniProtKB-UniRule"/>
</dbReference>
<dbReference type="GO" id="GO:0019134">
    <property type="term" value="F:glucosamine-1-phosphate N-acetyltransferase activity"/>
    <property type="evidence" value="ECO:0007669"/>
    <property type="project" value="UniProtKB-UniRule"/>
</dbReference>
<comment type="subcellular location">
    <subcellularLocation>
        <location evidence="1 18">Cytoplasm</location>
    </subcellularLocation>
</comment>
<feature type="binding site" evidence="18">
    <location>
        <position position="339"/>
    </location>
    <ligand>
        <name>UDP-N-acetyl-alpha-D-glucosamine</name>
        <dbReference type="ChEBI" id="CHEBI:57705"/>
    </ligand>
</feature>
<dbReference type="GO" id="GO:0008360">
    <property type="term" value="P:regulation of cell shape"/>
    <property type="evidence" value="ECO:0007669"/>
    <property type="project" value="UniProtKB-KW"/>
</dbReference>
<feature type="binding site" evidence="18">
    <location>
        <position position="368"/>
    </location>
    <ligand>
        <name>acetyl-CoA</name>
        <dbReference type="ChEBI" id="CHEBI:57288"/>
    </ligand>
</feature>
<evidence type="ECO:0000313" key="21">
    <source>
        <dbReference type="Proteomes" id="UP000630353"/>
    </source>
</evidence>
<comment type="cofactor">
    <cofactor evidence="18">
        <name>Mg(2+)</name>
        <dbReference type="ChEBI" id="CHEBI:18420"/>
    </cofactor>
    <text evidence="18">Binds 1 Mg(2+) ion per subunit.</text>
</comment>
<comment type="similarity">
    <text evidence="2 18">In the C-terminal section; belongs to the transferase hexapeptide repeat family.</text>
</comment>
<feature type="domain" description="MobA-like NTP transferase" evidence="19">
    <location>
        <begin position="7"/>
        <end position="148"/>
    </location>
</feature>
<comment type="pathway">
    <text evidence="18">Bacterial outer membrane biogenesis; LPS lipid A biosynthesis.</text>
</comment>
<comment type="function">
    <text evidence="17 18">Catalyzes the last two sequential reactions in the de novo biosynthetic pathway for UDP-N-acetylglucosamine (UDP-GlcNAc). The C-terminal domain catalyzes the transfer of acetyl group from acetyl coenzyme A to glucosamine-1-phosphate (GlcN-1-P) to produce N-acetylglucosamine-1-phosphate (GlcNAc-1-P), which is converted into UDP-GlcNAc by the transfer of uridine 5-monophosphate (from uridine 5-triphosphate), a reaction catalyzed by the N-terminal domain.</text>
</comment>
<name>A0A918XWK8_9PROT</name>
<dbReference type="HAMAP" id="MF_01631">
    <property type="entry name" value="GlmU"/>
    <property type="match status" value="1"/>
</dbReference>
<evidence type="ECO:0000313" key="20">
    <source>
        <dbReference type="EMBL" id="GHD61604.1"/>
    </source>
</evidence>
<dbReference type="GO" id="GO:0009252">
    <property type="term" value="P:peptidoglycan biosynthetic process"/>
    <property type="evidence" value="ECO:0007669"/>
    <property type="project" value="UniProtKB-UniRule"/>
</dbReference>
<keyword evidence="21" id="KW-1185">Reference proteome</keyword>
<dbReference type="InterPro" id="IPR011004">
    <property type="entry name" value="Trimer_LpxA-like_sf"/>
</dbReference>
<comment type="pathway">
    <text evidence="18">Nucleotide-sugar biosynthesis; UDP-N-acetyl-alpha-D-glucosamine biosynthesis; UDP-N-acetyl-alpha-D-glucosamine from N-acetyl-alpha-D-glucosamine 1-phosphate: step 1/1.</text>
</comment>
<dbReference type="GO" id="GO:0071555">
    <property type="term" value="P:cell wall organization"/>
    <property type="evidence" value="ECO:0007669"/>
    <property type="project" value="UniProtKB-KW"/>
</dbReference>
<dbReference type="GO" id="GO:0009245">
    <property type="term" value="P:lipid A biosynthetic process"/>
    <property type="evidence" value="ECO:0007669"/>
    <property type="project" value="UniProtKB-UniRule"/>
</dbReference>
<evidence type="ECO:0000256" key="7">
    <source>
        <dbReference type="ARBA" id="ARBA00022723"/>
    </source>
</evidence>
<dbReference type="PANTHER" id="PTHR43584:SF3">
    <property type="entry name" value="BIFUNCTIONAL PROTEIN GLMU"/>
    <property type="match status" value="1"/>
</dbReference>
<keyword evidence="10 18" id="KW-0133">Cell shape</keyword>
<evidence type="ECO:0000256" key="11">
    <source>
        <dbReference type="ARBA" id="ARBA00022984"/>
    </source>
</evidence>
<feature type="binding site" evidence="18">
    <location>
        <position position="411"/>
    </location>
    <ligand>
        <name>acetyl-CoA</name>
        <dbReference type="ChEBI" id="CHEBI:57288"/>
    </ligand>
</feature>
<gene>
    <name evidence="18 20" type="primary">glmU</name>
    <name evidence="20" type="ORF">GCM10017083_49170</name>
</gene>
<feature type="region of interest" description="Pyrophosphorylase" evidence="18">
    <location>
        <begin position="1"/>
        <end position="234"/>
    </location>
</feature>
<reference evidence="20" key="2">
    <citation type="submission" date="2020-09" db="EMBL/GenBank/DDBJ databases">
        <authorList>
            <person name="Sun Q."/>
            <person name="Kim S."/>
        </authorList>
    </citation>
    <scope>NUCLEOTIDE SEQUENCE</scope>
    <source>
        <strain evidence="20">KCTC 42651</strain>
    </source>
</reference>
<keyword evidence="4 18" id="KW-0963">Cytoplasm</keyword>
<dbReference type="InterPro" id="IPR029044">
    <property type="entry name" value="Nucleotide-diphossugar_trans"/>
</dbReference>
<keyword evidence="8 18" id="KW-0677">Repeat</keyword>
<evidence type="ECO:0000256" key="12">
    <source>
        <dbReference type="ARBA" id="ARBA00023268"/>
    </source>
</evidence>
<evidence type="ECO:0000256" key="17">
    <source>
        <dbReference type="ARBA" id="ARBA00049628"/>
    </source>
</evidence>
<comment type="caution">
    <text evidence="18">Lacks conserved residue(s) required for the propagation of feature annotation.</text>
</comment>
<dbReference type="InterPro" id="IPR025877">
    <property type="entry name" value="MobA-like_NTP_Trfase"/>
</dbReference>
<dbReference type="NCBIfam" id="TIGR01173">
    <property type="entry name" value="glmU"/>
    <property type="match status" value="1"/>
</dbReference>
<dbReference type="Pfam" id="PF00132">
    <property type="entry name" value="Hexapep"/>
    <property type="match status" value="2"/>
</dbReference>
<dbReference type="Gene3D" id="2.160.10.10">
    <property type="entry name" value="Hexapeptide repeat proteins"/>
    <property type="match status" value="1"/>
</dbReference>
<evidence type="ECO:0000256" key="15">
    <source>
        <dbReference type="ARBA" id="ARBA00048247"/>
    </source>
</evidence>
<dbReference type="GO" id="GO:0005737">
    <property type="term" value="C:cytoplasm"/>
    <property type="evidence" value="ECO:0007669"/>
    <property type="project" value="UniProtKB-SubCell"/>
</dbReference>
<keyword evidence="12 18" id="KW-0511">Multifunctional enzyme</keyword>
<evidence type="ECO:0000256" key="1">
    <source>
        <dbReference type="ARBA" id="ARBA00004496"/>
    </source>
</evidence>
<keyword evidence="6 18" id="KW-0548">Nucleotidyltransferase</keyword>
<feature type="binding site" evidence="18">
    <location>
        <position position="321"/>
    </location>
    <ligand>
        <name>UDP-N-acetyl-alpha-D-glucosamine</name>
        <dbReference type="ChEBI" id="CHEBI:57705"/>
    </ligand>
</feature>
<comment type="similarity">
    <text evidence="3 18">In the N-terminal section; belongs to the N-acetylglucosamine-1-phosphate uridyltransferase family.</text>
</comment>
<comment type="pathway">
    <text evidence="18">Nucleotide-sugar biosynthesis; UDP-N-acetyl-alpha-D-glucosamine biosynthesis; N-acetyl-alpha-D-glucosamine 1-phosphate from alpha-D-glucosamine 6-phosphate (route II): step 2/2.</text>
</comment>
<evidence type="ECO:0000259" key="19">
    <source>
        <dbReference type="Pfam" id="PF12804"/>
    </source>
</evidence>
<feature type="binding site" evidence="18">
    <location>
        <position position="24"/>
    </location>
    <ligand>
        <name>UDP-N-acetyl-alpha-D-glucosamine</name>
        <dbReference type="ChEBI" id="CHEBI:57705"/>
    </ligand>
</feature>
<dbReference type="SUPFAM" id="SSF53448">
    <property type="entry name" value="Nucleotide-diphospho-sugar transferases"/>
    <property type="match status" value="1"/>
</dbReference>
<feature type="binding site" evidence="18">
    <location>
        <position position="428"/>
    </location>
    <ligand>
        <name>acetyl-CoA</name>
        <dbReference type="ChEBI" id="CHEBI:57288"/>
    </ligand>
</feature>
<feature type="active site" description="Proton acceptor" evidence="18">
    <location>
        <position position="351"/>
    </location>
</feature>
<comment type="subunit">
    <text evidence="18">Homotrimer.</text>
</comment>
<comment type="catalytic activity">
    <reaction evidence="15 18">
        <text>alpha-D-glucosamine 1-phosphate + acetyl-CoA = N-acetyl-alpha-D-glucosamine 1-phosphate + CoA + H(+)</text>
        <dbReference type="Rhea" id="RHEA:13725"/>
        <dbReference type="ChEBI" id="CHEBI:15378"/>
        <dbReference type="ChEBI" id="CHEBI:57287"/>
        <dbReference type="ChEBI" id="CHEBI:57288"/>
        <dbReference type="ChEBI" id="CHEBI:57776"/>
        <dbReference type="ChEBI" id="CHEBI:58516"/>
        <dbReference type="EC" id="2.3.1.157"/>
    </reaction>
</comment>
<keyword evidence="13 18" id="KW-0012">Acyltransferase</keyword>
<feature type="binding site" evidence="18">
    <location>
        <position position="175"/>
    </location>
    <ligand>
        <name>UDP-N-acetyl-alpha-D-glucosamine</name>
        <dbReference type="ChEBI" id="CHEBI:57705"/>
    </ligand>
</feature>
<feature type="region of interest" description="Linker" evidence="18">
    <location>
        <begin position="235"/>
        <end position="255"/>
    </location>
</feature>
<evidence type="ECO:0000256" key="6">
    <source>
        <dbReference type="ARBA" id="ARBA00022695"/>
    </source>
</evidence>
<evidence type="ECO:0000256" key="18">
    <source>
        <dbReference type="HAMAP-Rule" id="MF_01631"/>
    </source>
</evidence>
<evidence type="ECO:0000256" key="13">
    <source>
        <dbReference type="ARBA" id="ARBA00023315"/>
    </source>
</evidence>
<feature type="binding site" evidence="18">
    <location>
        <position position="393"/>
    </location>
    <ligand>
        <name>acetyl-CoA</name>
        <dbReference type="ChEBI" id="CHEBI:57288"/>
    </ligand>
</feature>
<evidence type="ECO:0000256" key="8">
    <source>
        <dbReference type="ARBA" id="ARBA00022737"/>
    </source>
</evidence>
<dbReference type="GO" id="GO:0003977">
    <property type="term" value="F:UDP-N-acetylglucosamine diphosphorylase activity"/>
    <property type="evidence" value="ECO:0007669"/>
    <property type="project" value="UniProtKB-UniRule"/>
</dbReference>
<dbReference type="InterPro" id="IPR050065">
    <property type="entry name" value="GlmU-like"/>
</dbReference>
<evidence type="ECO:0000256" key="3">
    <source>
        <dbReference type="ARBA" id="ARBA00007947"/>
    </source>
</evidence>
<dbReference type="AlphaFoldDB" id="A0A918XWK8"/>
<feature type="binding site" evidence="18">
    <location>
        <position position="160"/>
    </location>
    <ligand>
        <name>UDP-N-acetyl-alpha-D-glucosamine</name>
        <dbReference type="ChEBI" id="CHEBI:57705"/>
    </ligand>
</feature>
<dbReference type="EC" id="2.3.1.157" evidence="18"/>
<dbReference type="RefSeq" id="WP_189994700.1">
    <property type="nucleotide sequence ID" value="NZ_BMZS01000013.1"/>
</dbReference>
<dbReference type="Proteomes" id="UP000630353">
    <property type="component" value="Unassembled WGS sequence"/>
</dbReference>
<protein>
    <recommendedName>
        <fullName evidence="18">Bifunctional protein GlmU</fullName>
    </recommendedName>
    <domain>
        <recommendedName>
            <fullName evidence="18">UDP-N-acetylglucosamine pyrophosphorylase</fullName>
            <ecNumber evidence="18">2.7.7.23</ecNumber>
        </recommendedName>
        <alternativeName>
            <fullName evidence="18">N-acetylglucosamine-1-phosphate uridyltransferase</fullName>
        </alternativeName>
    </domain>
    <domain>
        <recommendedName>
            <fullName evidence="18">Glucosamine-1-phosphate N-acetyltransferase</fullName>
            <ecNumber evidence="18">2.3.1.157</ecNumber>
        </recommendedName>
    </domain>
</protein>
<dbReference type="CDD" id="cd03353">
    <property type="entry name" value="LbH_GlmU_C"/>
    <property type="match status" value="1"/>
</dbReference>
<feature type="binding site" evidence="18">
    <location>
        <begin position="105"/>
        <end position="107"/>
    </location>
    <ligand>
        <name>UDP-N-acetyl-alpha-D-glucosamine</name>
        <dbReference type="ChEBI" id="CHEBI:57705"/>
    </ligand>
</feature>
<dbReference type="EMBL" id="BMZS01000013">
    <property type="protein sequence ID" value="GHD61604.1"/>
    <property type="molecule type" value="Genomic_DNA"/>
</dbReference>
<comment type="caution">
    <text evidence="20">The sequence shown here is derived from an EMBL/GenBank/DDBJ whole genome shotgun (WGS) entry which is preliminary data.</text>
</comment>
<dbReference type="GO" id="GO:0000902">
    <property type="term" value="P:cell morphogenesis"/>
    <property type="evidence" value="ECO:0007669"/>
    <property type="project" value="UniProtKB-UniRule"/>
</dbReference>
<keyword evidence="14 18" id="KW-0961">Cell wall biogenesis/degradation</keyword>
<dbReference type="InterPro" id="IPR005882">
    <property type="entry name" value="Bifunctional_GlmU"/>
</dbReference>
<evidence type="ECO:0000256" key="5">
    <source>
        <dbReference type="ARBA" id="ARBA00022679"/>
    </source>
</evidence>
<reference evidence="20" key="1">
    <citation type="journal article" date="2014" name="Int. J. Syst. Evol. Microbiol.">
        <title>Complete genome sequence of Corynebacterium casei LMG S-19264T (=DSM 44701T), isolated from a smear-ripened cheese.</title>
        <authorList>
            <consortium name="US DOE Joint Genome Institute (JGI-PGF)"/>
            <person name="Walter F."/>
            <person name="Albersmeier A."/>
            <person name="Kalinowski J."/>
            <person name="Ruckert C."/>
        </authorList>
    </citation>
    <scope>NUCLEOTIDE SEQUENCE</scope>
    <source>
        <strain evidence="20">KCTC 42651</strain>
    </source>
</reference>
<evidence type="ECO:0000256" key="9">
    <source>
        <dbReference type="ARBA" id="ARBA00022842"/>
    </source>
</evidence>
<dbReference type="Gene3D" id="3.90.550.10">
    <property type="entry name" value="Spore Coat Polysaccharide Biosynthesis Protein SpsA, Chain A"/>
    <property type="match status" value="1"/>
</dbReference>
<feature type="binding site" evidence="18">
    <location>
        <begin position="79"/>
        <end position="80"/>
    </location>
    <ligand>
        <name>UDP-N-acetyl-alpha-D-glucosamine</name>
        <dbReference type="ChEBI" id="CHEBI:57705"/>
    </ligand>
</feature>
<dbReference type="GO" id="GO:0006048">
    <property type="term" value="P:UDP-N-acetylglucosamine biosynthetic process"/>
    <property type="evidence" value="ECO:0007669"/>
    <property type="project" value="InterPro"/>
</dbReference>
<dbReference type="PANTHER" id="PTHR43584">
    <property type="entry name" value="NUCLEOTIDYL TRANSFERASE"/>
    <property type="match status" value="1"/>
</dbReference>
<feature type="binding site" evidence="18">
    <location>
        <position position="74"/>
    </location>
    <ligand>
        <name>UDP-N-acetyl-alpha-D-glucosamine</name>
        <dbReference type="ChEBI" id="CHEBI:57705"/>
    </ligand>
</feature>
<organism evidence="20 21">
    <name type="scientific">Thalassobaculum fulvum</name>
    <dbReference type="NCBI Taxonomy" id="1633335"/>
    <lineage>
        <taxon>Bacteria</taxon>
        <taxon>Pseudomonadati</taxon>
        <taxon>Pseudomonadota</taxon>
        <taxon>Alphaproteobacteria</taxon>
        <taxon>Rhodospirillales</taxon>
        <taxon>Thalassobaculaceae</taxon>
        <taxon>Thalassobaculum</taxon>
    </lineage>
</organism>
<keyword evidence="7 18" id="KW-0479">Metal-binding</keyword>
<dbReference type="NCBIfam" id="NF010933">
    <property type="entry name" value="PRK14353.1"/>
    <property type="match status" value="1"/>
</dbReference>
<keyword evidence="11 18" id="KW-0573">Peptidoglycan synthesis</keyword>
<dbReference type="SUPFAM" id="SSF51161">
    <property type="entry name" value="Trimeric LpxA-like enzymes"/>
    <property type="match status" value="1"/>
</dbReference>
<evidence type="ECO:0000256" key="2">
    <source>
        <dbReference type="ARBA" id="ARBA00007707"/>
    </source>
</evidence>
<feature type="binding site" evidence="18">
    <location>
        <position position="107"/>
    </location>
    <ligand>
        <name>Mg(2+)</name>
        <dbReference type="ChEBI" id="CHEBI:18420"/>
    </ligand>
</feature>
<accession>A0A918XWK8</accession>
<evidence type="ECO:0000256" key="4">
    <source>
        <dbReference type="ARBA" id="ARBA00022490"/>
    </source>
</evidence>
<feature type="binding site" evidence="18">
    <location>
        <begin position="10"/>
        <end position="13"/>
    </location>
    <ligand>
        <name>UDP-N-acetyl-alpha-D-glucosamine</name>
        <dbReference type="ChEBI" id="CHEBI:57705"/>
    </ligand>
</feature>
<dbReference type="InterPro" id="IPR038009">
    <property type="entry name" value="GlmU_C_LbH"/>
</dbReference>
<feature type="binding site" evidence="18">
    <location>
        <position position="145"/>
    </location>
    <ligand>
        <name>UDP-N-acetyl-alpha-D-glucosamine</name>
        <dbReference type="ChEBI" id="CHEBI:57705"/>
    </ligand>
</feature>
<dbReference type="GO" id="GO:0016020">
    <property type="term" value="C:membrane"/>
    <property type="evidence" value="ECO:0007669"/>
    <property type="project" value="GOC"/>
</dbReference>
<comment type="catalytic activity">
    <reaction evidence="16 18">
        <text>N-acetyl-alpha-D-glucosamine 1-phosphate + UTP + H(+) = UDP-N-acetyl-alpha-D-glucosamine + diphosphate</text>
        <dbReference type="Rhea" id="RHEA:13509"/>
        <dbReference type="ChEBI" id="CHEBI:15378"/>
        <dbReference type="ChEBI" id="CHEBI:33019"/>
        <dbReference type="ChEBI" id="CHEBI:46398"/>
        <dbReference type="ChEBI" id="CHEBI:57705"/>
        <dbReference type="ChEBI" id="CHEBI:57776"/>
        <dbReference type="EC" id="2.7.7.23"/>
    </reaction>
</comment>
<sequence>MTDRLAAVVLAAGKGTRMKSDRPKVLHPVAGRPMIDWVLDAAGSIGADPVVVVTAPDQDAVRRAVDGRATAVVQEQALGTGDAVKPAREALAGIAAAGGTVLVLYGDTPMMSAATLARMVEARSGVEDPAVVVLGFEPEDPGLYGRLVLGADHGLDRIVEARDAGPVERDIRLCNGGVMAIDAAALFPLLDAVGNANAKGEYYLTDIVGIANERGRRCAVVTCDPIEAMGVDSRHGLADAEAAMQARLRAAAMAGGATLVAPETVFLSHDTRLGRDVTVQPHVVFGPGVSVADDAEIRSFSHLEGATVGTGAIVGPFARLRPGTEIGAGAVIGNFVETKNAVLGAGAMASHLSFVGDARVGAGANLGAGTVTCNFDGFDKHRTDIGAGAFIGSNTALVAPLTVGDGAIVGAGSTVTGDVPADALTVERAESKTIPGGATRFRSRRAGSGED</sequence>
<evidence type="ECO:0000256" key="16">
    <source>
        <dbReference type="ARBA" id="ARBA00048493"/>
    </source>
</evidence>
<proteinExistence type="inferred from homology"/>
<feature type="region of interest" description="N-acetyltransferase" evidence="18">
    <location>
        <begin position="256"/>
        <end position="451"/>
    </location>
</feature>
<keyword evidence="5 18" id="KW-0808">Transferase</keyword>
<dbReference type="Pfam" id="PF12804">
    <property type="entry name" value="NTP_transf_3"/>
    <property type="match status" value="1"/>
</dbReference>
<evidence type="ECO:0000256" key="10">
    <source>
        <dbReference type="ARBA" id="ARBA00022960"/>
    </source>
</evidence>
<evidence type="ECO:0000256" key="14">
    <source>
        <dbReference type="ARBA" id="ARBA00023316"/>
    </source>
</evidence>
<dbReference type="CDD" id="cd02540">
    <property type="entry name" value="GT2_GlmU_N_bac"/>
    <property type="match status" value="1"/>
</dbReference>